<keyword evidence="10" id="KW-1185">Reference proteome</keyword>
<proteinExistence type="inferred from homology"/>
<comment type="subcellular location">
    <subcellularLocation>
        <location evidence="1">Nucleus</location>
    </subcellularLocation>
</comment>
<evidence type="ECO:0000256" key="4">
    <source>
        <dbReference type="ARBA" id="ARBA00023125"/>
    </source>
</evidence>
<reference evidence="9 10" key="1">
    <citation type="journal article" date="2016" name="Genome Biol. Evol.">
        <title>Gene Family Evolution Reflects Adaptation to Soil Environmental Stressors in the Genome of the Collembolan Orchesella cincta.</title>
        <authorList>
            <person name="Faddeeva-Vakhrusheva A."/>
            <person name="Derks M.F."/>
            <person name="Anvar S.Y."/>
            <person name="Agamennone V."/>
            <person name="Suring W."/>
            <person name="Smit S."/>
            <person name="van Straalen N.M."/>
            <person name="Roelofs D."/>
        </authorList>
    </citation>
    <scope>NUCLEOTIDE SEQUENCE [LARGE SCALE GENOMIC DNA]</scope>
    <source>
        <tissue evidence="9">Mixed pool</tissue>
    </source>
</reference>
<comment type="caution">
    <text evidence="9">The sequence shown here is derived from an EMBL/GenBank/DDBJ whole genome shotgun (WGS) entry which is preliminary data.</text>
</comment>
<evidence type="ECO:0000256" key="2">
    <source>
        <dbReference type="ARBA" id="ARBA00005713"/>
    </source>
</evidence>
<feature type="region of interest" description="Disordered" evidence="7">
    <location>
        <begin position="1"/>
        <end position="34"/>
    </location>
</feature>
<dbReference type="AlphaFoldDB" id="A0A1D2N4E5"/>
<dbReference type="EMBL" id="LJIJ01000233">
    <property type="protein sequence ID" value="ODN00101.1"/>
    <property type="molecule type" value="Genomic_DNA"/>
</dbReference>
<name>A0A1D2N4E5_ORCCI</name>
<dbReference type="Pfam" id="PF10491">
    <property type="entry name" value="Nrf1_DNA-bind"/>
    <property type="match status" value="1"/>
</dbReference>
<dbReference type="PANTHER" id="PTHR20338">
    <property type="entry name" value="NUCLEAR RESPIRATORY FACTOR 1"/>
    <property type="match status" value="1"/>
</dbReference>
<evidence type="ECO:0000256" key="3">
    <source>
        <dbReference type="ARBA" id="ARBA00023015"/>
    </source>
</evidence>
<dbReference type="GO" id="GO:0003700">
    <property type="term" value="F:DNA-binding transcription factor activity"/>
    <property type="evidence" value="ECO:0007669"/>
    <property type="project" value="InterPro"/>
</dbReference>
<accession>A0A1D2N4E5</accession>
<evidence type="ECO:0000259" key="8">
    <source>
        <dbReference type="Pfam" id="PF10491"/>
    </source>
</evidence>
<gene>
    <name evidence="9" type="ORF">Ocin01_06581</name>
</gene>
<evidence type="ECO:0000313" key="9">
    <source>
        <dbReference type="EMBL" id="ODN00101.1"/>
    </source>
</evidence>
<protein>
    <submittedName>
        <fullName evidence="9">DNA-binding protein P3A2</fullName>
    </submittedName>
</protein>
<keyword evidence="4 9" id="KW-0238">DNA-binding</keyword>
<feature type="domain" description="Nuclear respiratory factor 1 NLS/DNA-binding dimerisation" evidence="8">
    <location>
        <begin position="55"/>
        <end position="265"/>
    </location>
</feature>
<organism evidence="9 10">
    <name type="scientific">Orchesella cincta</name>
    <name type="common">Springtail</name>
    <name type="synonym">Podura cincta</name>
    <dbReference type="NCBI Taxonomy" id="48709"/>
    <lineage>
        <taxon>Eukaryota</taxon>
        <taxon>Metazoa</taxon>
        <taxon>Ecdysozoa</taxon>
        <taxon>Arthropoda</taxon>
        <taxon>Hexapoda</taxon>
        <taxon>Collembola</taxon>
        <taxon>Entomobryomorpha</taxon>
        <taxon>Entomobryoidea</taxon>
        <taxon>Orchesellidae</taxon>
        <taxon>Orchesellinae</taxon>
        <taxon>Orchesella</taxon>
    </lineage>
</organism>
<dbReference type="Proteomes" id="UP000094527">
    <property type="component" value="Unassembled WGS sequence"/>
</dbReference>
<keyword evidence="6" id="KW-0539">Nucleus</keyword>
<dbReference type="STRING" id="48709.A0A1D2N4E5"/>
<feature type="region of interest" description="Disordered" evidence="7">
    <location>
        <begin position="273"/>
        <end position="312"/>
    </location>
</feature>
<feature type="compositionally biased region" description="Low complexity" evidence="7">
    <location>
        <begin position="290"/>
        <end position="312"/>
    </location>
</feature>
<dbReference type="OMA" id="PITHYAP"/>
<comment type="similarity">
    <text evidence="2">Belongs to the NRF1/Ewg family.</text>
</comment>
<dbReference type="GO" id="GO:0003677">
    <property type="term" value="F:DNA binding"/>
    <property type="evidence" value="ECO:0007669"/>
    <property type="project" value="UniProtKB-KW"/>
</dbReference>
<feature type="region of interest" description="Disordered" evidence="7">
    <location>
        <begin position="590"/>
        <end position="609"/>
    </location>
</feature>
<evidence type="ECO:0000256" key="5">
    <source>
        <dbReference type="ARBA" id="ARBA00023163"/>
    </source>
</evidence>
<evidence type="ECO:0000313" key="10">
    <source>
        <dbReference type="Proteomes" id="UP000094527"/>
    </source>
</evidence>
<evidence type="ECO:0000256" key="6">
    <source>
        <dbReference type="ARBA" id="ARBA00023242"/>
    </source>
</evidence>
<dbReference type="OrthoDB" id="10031051at2759"/>
<keyword evidence="3" id="KW-0805">Transcription regulation</keyword>
<evidence type="ECO:0000256" key="7">
    <source>
        <dbReference type="SAM" id="MobiDB-lite"/>
    </source>
</evidence>
<dbReference type="GO" id="GO:0006357">
    <property type="term" value="P:regulation of transcription by RNA polymerase II"/>
    <property type="evidence" value="ECO:0007669"/>
    <property type="project" value="InterPro"/>
</dbReference>
<dbReference type="GO" id="GO:0005634">
    <property type="term" value="C:nucleus"/>
    <property type="evidence" value="ECO:0007669"/>
    <property type="project" value="UniProtKB-SubCell"/>
</dbReference>
<keyword evidence="5" id="KW-0804">Transcription</keyword>
<evidence type="ECO:0000256" key="1">
    <source>
        <dbReference type="ARBA" id="ARBA00004123"/>
    </source>
</evidence>
<sequence length="639" mass="69366">MNVAIMPAAAPTLDHNLDDDDDDGMSDGSSQQYDESDLMTATMEDEVTAQLAAAGPVGMAAAAAIASAKKRKRPHQFETNPSIRKRQQTRLLRKLRQTIDEFTIRVGMQAVVLVAIPGKPQNSFKCFGAKPLEDVIRNLRPAIIQDLESSLAQHAPAPAPEDPTLHELPPLVIDGIPTPVEKMTQAQLRAFIPLMLKYSTGRGKPGWGKESTRPPWWPQDLPWANVRMDARTEDEKQKVSWTHALRQIVINCYKYHGREDLLPVFSADSEETETKPPVAKIPKASPSIVTSTNSTGNTSSANQNHSNQSQSIPSQALPYGVVTAGGQVAQFQPTMLQTISNPDGSVSIIQVDPTNSIITLPDGTTAQVQGVATLQHSSDGGQTVQAVQTLAEVTGHHHDGSNEMPVAVDLNSVAQAALTQEGQIILTGEDGHAYPVTVSGMITVPVPHNMYQTVVANISQIQAQQGADGTLQRRSLVHPKIKATYEMGNNVQNLYPYMRPKMDPDDDKSRQVVAPMVMPKVEPGTEGEQTPITTIPLSVLTGDPNQTQLVAVNANGQVVHNDKIYQICEYTKPDSNEKVIMMAEVSNTHHDHSQLENGLTHHHQNQSQATQVISISQNDGGSVVQQRLEAKDNSSKVTS</sequence>
<dbReference type="InterPro" id="IPR019525">
    <property type="entry name" value="Nrf1_NLS/DNA-bd_dimer"/>
</dbReference>
<dbReference type="InterPro" id="IPR039142">
    <property type="entry name" value="NRF1/Ewg"/>
</dbReference>